<dbReference type="OrthoDB" id="8852350at2"/>
<dbReference type="EMBL" id="MSAG01000063">
    <property type="protein sequence ID" value="PUX15541.1"/>
    <property type="molecule type" value="Genomic_DNA"/>
</dbReference>
<keyword evidence="1" id="KW-0812">Transmembrane</keyword>
<gene>
    <name evidence="2" type="ORF">BS411_22340</name>
</gene>
<dbReference type="Pfam" id="PF26363">
    <property type="entry name" value="Phospholipase-like"/>
    <property type="match status" value="1"/>
</dbReference>
<dbReference type="SUPFAM" id="SSF53474">
    <property type="entry name" value="alpha/beta-Hydrolases"/>
    <property type="match status" value="1"/>
</dbReference>
<keyword evidence="1" id="KW-1133">Transmembrane helix</keyword>
<accession>A0A2T7AUQ6</accession>
<proteinExistence type="predicted"/>
<dbReference type="RefSeq" id="WP_075199797.1">
    <property type="nucleotide sequence ID" value="NZ_CP187984.1"/>
</dbReference>
<dbReference type="InterPro" id="IPR029058">
    <property type="entry name" value="AB_hydrolase_fold"/>
</dbReference>
<evidence type="ECO:0000313" key="2">
    <source>
        <dbReference type="EMBL" id="PUX15541.1"/>
    </source>
</evidence>
<dbReference type="AlphaFoldDB" id="A0A2T7AUQ6"/>
<keyword evidence="1" id="KW-0472">Membrane</keyword>
<dbReference type="Pfam" id="PF13665">
    <property type="entry name" value="Tox-PAAR-like"/>
    <property type="match status" value="1"/>
</dbReference>
<name>A0A2T7AUQ6_9ENTR</name>
<organism evidence="2">
    <name type="scientific">Cronobacter turicensis</name>
    <dbReference type="NCBI Taxonomy" id="413502"/>
    <lineage>
        <taxon>Bacteria</taxon>
        <taxon>Pseudomonadati</taxon>
        <taxon>Pseudomonadota</taxon>
        <taxon>Gammaproteobacteria</taxon>
        <taxon>Enterobacterales</taxon>
        <taxon>Enterobacteriaceae</taxon>
        <taxon>Cronobacter</taxon>
    </lineage>
</organism>
<evidence type="ECO:0000256" key="1">
    <source>
        <dbReference type="SAM" id="Phobius"/>
    </source>
</evidence>
<protein>
    <submittedName>
        <fullName evidence="2">DUF4150 domain-containing protein</fullName>
    </submittedName>
</protein>
<sequence>MAENFAARKNGKYKLVCLAPDMCFTPGIQPPVPYPVTATLEPSKSTVDSVNFGRNPAFVYNQSFVPTTIGDAAGRNKGVVSGTVEGDCWSIEHSPDTNVGGRPLNRVQDTFAMNGKANGGRGGNFTKKETWERRKALIAKGKQSSDPKAQAAAQRLEQNNVAVEKARLADYVYEPRDPSKPTPEIPAGWKDISNDPQALAKYNLTPNDFQVNGAPQFRARMYAPDEAVFGKDMTPSVVFRGTQSGPDWGVNAKQAFGVENPYYKRAVRIGTALEQSNAPVDCVGHSLGGGLASACSRASNKPGWTFNAAGLNSGTVEKYGGKVLEKSVTSENINAYRVKGEVLTGLQEPGVLGTIGVVGALGALGAKLGGVFGGIIGAGLGVVIAALPSAVGKKHDMEGGQGNPVNRHFMSQVIPCIEAEKAEDEAILMAL</sequence>
<feature type="transmembrane region" description="Helical" evidence="1">
    <location>
        <begin position="368"/>
        <end position="387"/>
    </location>
</feature>
<reference evidence="2" key="1">
    <citation type="submission" date="2016-12" db="EMBL/GenBank/DDBJ databases">
        <title>Analysis of the Molecular Diversity Among Cronobacter Species Isolated from Filth Flies Using a Pan Genomic DNA Microarray.</title>
        <authorList>
            <person name="Pava-Ripoll M."/>
            <person name="Tall B."/>
            <person name="Farber J."/>
            <person name="Fanning S."/>
            <person name="Lehner A."/>
            <person name="Stephan R."/>
            <person name="Pagotto F."/>
            <person name="Iverson C."/>
            <person name="Ziobro G."/>
            <person name="Miller A."/>
            <person name="Pearson R."/>
            <person name="Yan Q."/>
            <person name="Kim M."/>
            <person name="Jeong S."/>
            <person name="Park J."/>
            <person name="Jun S."/>
            <person name="Choi H."/>
            <person name="Chung T."/>
            <person name="Yoo Y."/>
            <person name="Park E."/>
            <person name="Hwang S."/>
            <person name="Lee B."/>
            <person name="Sathyamoorthy V."/>
            <person name="Carter L."/>
            <person name="Mammel M."/>
            <person name="Jackson S."/>
            <person name="Kothary M."/>
            <person name="Patel I."/>
            <person name="Grim C."/>
            <person name="Gopinath G."/>
            <person name="Gangiredla J."/>
            <person name="Chase H."/>
        </authorList>
    </citation>
    <scope>NUCLEOTIDE SEQUENCE [LARGE SCALE GENOMIC DNA]</scope>
    <source>
        <strain evidence="2">MOD1-Sh41s</strain>
    </source>
</reference>
<comment type="caution">
    <text evidence="2">The sequence shown here is derived from an EMBL/GenBank/DDBJ whole genome shotgun (WGS) entry which is preliminary data.</text>
</comment>